<feature type="non-terminal residue" evidence="3">
    <location>
        <position position="1"/>
    </location>
</feature>
<evidence type="ECO:0000313" key="3">
    <source>
        <dbReference type="EMBL" id="MDC6641657.1"/>
    </source>
</evidence>
<dbReference type="PANTHER" id="PTHR35152">
    <property type="entry name" value="DOMAIN SIGNALLING PROTEIN, PUTATIVE (AFU_ORTHOLOGUE AFUA_5G11310)-RELATED"/>
    <property type="match status" value="1"/>
</dbReference>
<comment type="caution">
    <text evidence="3">The sequence shown here is derived from an EMBL/GenBank/DDBJ whole genome shotgun (WGS) entry which is preliminary data.</text>
</comment>
<keyword evidence="1" id="KW-0812">Transmembrane</keyword>
<dbReference type="InterPro" id="IPR005330">
    <property type="entry name" value="MHYT_dom"/>
</dbReference>
<proteinExistence type="predicted"/>
<accession>A0A9X3YF00</accession>
<sequence length="156" mass="16688">DMAGRLATTRGRVARWWLAGGAGAMGLGIWSMHFIGMLAFHLPIPVGYDLAITLYSLAVSVGASAYALWLVSRAELPWSRLCAGAVLMGLGIAAMHYLGMAALEMQPGIDYDPLWFAASILIAIGAAGAALWIAFRLRLEQRRPFVLRGLASLVMG</sequence>
<gene>
    <name evidence="3" type="ORF">OEZ79_26190</name>
</gene>
<dbReference type="AlphaFoldDB" id="A0A9X3YF00"/>
<organism evidence="3 4">
    <name type="scientific">Leclercia adecarboxylata</name>
    <dbReference type="NCBI Taxonomy" id="83655"/>
    <lineage>
        <taxon>Bacteria</taxon>
        <taxon>Pseudomonadati</taxon>
        <taxon>Pseudomonadota</taxon>
        <taxon>Gammaproteobacteria</taxon>
        <taxon>Enterobacterales</taxon>
        <taxon>Enterobacteriaceae</taxon>
        <taxon>Leclercia</taxon>
    </lineage>
</organism>
<evidence type="ECO:0000256" key="1">
    <source>
        <dbReference type="PROSITE-ProRule" id="PRU00244"/>
    </source>
</evidence>
<comment type="caution">
    <text evidence="1">Lacks conserved residue(s) required for the propagation of feature annotation.</text>
</comment>
<reference evidence="3" key="1">
    <citation type="journal article" date="2023" name="Genes Genomics">
        <title>Genomic insights of Leclercia adecarboxylata strains linked to an outbreak in public hospitals in Mexico.</title>
        <authorList>
            <person name="Barrios-Villa E."/>
            <person name="Pacheco-Flores B."/>
            <person name="Lozano-Zarain P."/>
            <person name="Del Campo-Ortega R."/>
            <person name="de Jesus Ascencio-Montiel I."/>
            <person name="Gonzalez-Leon M."/>
            <person name="Camorlinga-Ponce M."/>
            <person name="Gaytan Cervantes F.J."/>
            <person name="Gonzalez Torres C."/>
            <person name="Aguilar E."/>
            <person name="Gonzalez Ibarra J."/>
            <person name="Torres Lopez F.J."/>
            <person name="Rosas-Vargas H."/>
            <person name="Gonzalez-Bonilla C.R."/>
            <person name="Del Carmen Rocha-Gracia R."/>
        </authorList>
    </citation>
    <scope>NUCLEOTIDE SEQUENCE</scope>
    <source>
        <strain evidence="3">Lac40</strain>
    </source>
</reference>
<feature type="transmembrane region" description="Helical" evidence="1">
    <location>
        <begin position="114"/>
        <end position="135"/>
    </location>
</feature>
<keyword evidence="1" id="KW-0472">Membrane</keyword>
<feature type="transmembrane region" description="Helical" evidence="1">
    <location>
        <begin position="81"/>
        <end position="102"/>
    </location>
</feature>
<evidence type="ECO:0000313" key="4">
    <source>
        <dbReference type="Proteomes" id="UP001149314"/>
    </source>
</evidence>
<name>A0A9X3YF00_9ENTR</name>
<dbReference type="RefSeq" id="WP_272733624.1">
    <property type="nucleotide sequence ID" value="NZ_JAOURS010000198.1"/>
</dbReference>
<keyword evidence="1" id="KW-1133">Transmembrane helix</keyword>
<feature type="non-terminal residue" evidence="3">
    <location>
        <position position="156"/>
    </location>
</feature>
<feature type="transmembrane region" description="Helical" evidence="1">
    <location>
        <begin position="16"/>
        <end position="44"/>
    </location>
</feature>
<feature type="domain" description="MHYT" evidence="2">
    <location>
        <begin position="1"/>
        <end position="156"/>
    </location>
</feature>
<dbReference type="PROSITE" id="PS50924">
    <property type="entry name" value="MHYT"/>
    <property type="match status" value="1"/>
</dbReference>
<dbReference type="GO" id="GO:0016020">
    <property type="term" value="C:membrane"/>
    <property type="evidence" value="ECO:0007669"/>
    <property type="project" value="UniProtKB-UniRule"/>
</dbReference>
<dbReference type="Proteomes" id="UP001149314">
    <property type="component" value="Unassembled WGS sequence"/>
</dbReference>
<protein>
    <recommendedName>
        <fullName evidence="2">MHYT domain-containing protein</fullName>
    </recommendedName>
</protein>
<dbReference type="EMBL" id="JAOURS010000198">
    <property type="protein sequence ID" value="MDC6641657.1"/>
    <property type="molecule type" value="Genomic_DNA"/>
</dbReference>
<evidence type="ECO:0000259" key="2">
    <source>
        <dbReference type="PROSITE" id="PS50924"/>
    </source>
</evidence>
<dbReference type="PANTHER" id="PTHR35152:SF1">
    <property type="entry name" value="DOMAIN SIGNALLING PROTEIN, PUTATIVE (AFU_ORTHOLOGUE AFUA_5G11310)-RELATED"/>
    <property type="match status" value="1"/>
</dbReference>
<dbReference type="Pfam" id="PF03707">
    <property type="entry name" value="MHYT"/>
    <property type="match status" value="2"/>
</dbReference>
<feature type="transmembrane region" description="Helical" evidence="1">
    <location>
        <begin position="50"/>
        <end position="69"/>
    </location>
</feature>